<evidence type="ECO:0000313" key="2">
    <source>
        <dbReference type="Proteomes" id="UP000323142"/>
    </source>
</evidence>
<dbReference type="OrthoDB" id="3078212at2"/>
<accession>A0A5B2VH22</accession>
<dbReference type="AlphaFoldDB" id="A0A5B2VH22"/>
<organism evidence="1 2">
    <name type="scientific">Salinarimonas soli</name>
    <dbReference type="NCBI Taxonomy" id="1638099"/>
    <lineage>
        <taxon>Bacteria</taxon>
        <taxon>Pseudomonadati</taxon>
        <taxon>Pseudomonadota</taxon>
        <taxon>Alphaproteobacteria</taxon>
        <taxon>Hyphomicrobiales</taxon>
        <taxon>Salinarimonadaceae</taxon>
        <taxon>Salinarimonas</taxon>
    </lineage>
</organism>
<protein>
    <submittedName>
        <fullName evidence="1">Uncharacterized protein</fullName>
    </submittedName>
</protein>
<dbReference type="RefSeq" id="WP_149816183.1">
    <property type="nucleotide sequence ID" value="NZ_VUOA01000014.1"/>
</dbReference>
<keyword evidence="2" id="KW-1185">Reference proteome</keyword>
<dbReference type="GO" id="GO:0012505">
    <property type="term" value="C:endomembrane system"/>
    <property type="evidence" value="ECO:0007669"/>
    <property type="project" value="TreeGrafter"/>
</dbReference>
<dbReference type="Proteomes" id="UP000323142">
    <property type="component" value="Unassembled WGS sequence"/>
</dbReference>
<dbReference type="PANTHER" id="PTHR36362:SF1">
    <property type="entry name" value="DNA-DIRECTED RNA POLYMERASE SUBUNIT BETA"/>
    <property type="match status" value="1"/>
</dbReference>
<dbReference type="PANTHER" id="PTHR36362">
    <property type="entry name" value="DNA-DIRECTED RNA POLYMERASE SUBUNIT BETA"/>
    <property type="match status" value="1"/>
</dbReference>
<dbReference type="Gene3D" id="3.40.50.150">
    <property type="entry name" value="Vaccinia Virus protein VP39"/>
    <property type="match status" value="1"/>
</dbReference>
<proteinExistence type="predicted"/>
<reference evidence="1 2" key="2">
    <citation type="submission" date="2019-09" db="EMBL/GenBank/DDBJ databases">
        <authorList>
            <person name="Jin C."/>
        </authorList>
    </citation>
    <scope>NUCLEOTIDE SEQUENCE [LARGE SCALE GENOMIC DNA]</scope>
    <source>
        <strain evidence="1 2">BN140002</strain>
    </source>
</reference>
<sequence>MTTIFARPAPRPSAPLERLRRRLLEPFFTRLGYDLVPAVPEWEHRPLSRREVDRLVTAAARGLSADMAAAGLTPREAPEATVAAFLDLIRTCPVRQKRGGNGFNGALQVYAVVRALQPSVIVESGVFRGLTTWLMRQAAPDATILCFDPNLGNLHYRDPAARYSTDDWSSADLSGLDTADALAFFDDHISQARRILESSDRGFRRVLFDDNAAAHRIHGHGGPAHPTLSMVLDDDPGEPIRWRRNGREFAYVPDPALLAEARSRIALAHDFDDLHAATGYSPARISYVALRA</sequence>
<dbReference type="EMBL" id="VUOA01000014">
    <property type="protein sequence ID" value="KAA2238235.1"/>
    <property type="molecule type" value="Genomic_DNA"/>
</dbReference>
<gene>
    <name evidence="1" type="ORF">F0L46_06205</name>
</gene>
<evidence type="ECO:0000313" key="1">
    <source>
        <dbReference type="EMBL" id="KAA2238235.1"/>
    </source>
</evidence>
<dbReference type="InterPro" id="IPR029063">
    <property type="entry name" value="SAM-dependent_MTases_sf"/>
</dbReference>
<reference evidence="1 2" key="1">
    <citation type="submission" date="2019-09" db="EMBL/GenBank/DDBJ databases">
        <title>Salinarimonas rosea gen. nov., sp. nov., a new member of the a-2 subgroup of the Proteobacteria.</title>
        <authorList>
            <person name="Liu J."/>
        </authorList>
    </citation>
    <scope>NUCLEOTIDE SEQUENCE [LARGE SCALE GENOMIC DNA]</scope>
    <source>
        <strain evidence="1 2">BN140002</strain>
    </source>
</reference>
<comment type="caution">
    <text evidence="1">The sequence shown here is derived from an EMBL/GenBank/DDBJ whole genome shotgun (WGS) entry which is preliminary data.</text>
</comment>
<name>A0A5B2VH22_9HYPH</name>